<dbReference type="AlphaFoldDB" id="A0A6J7MB73"/>
<protein>
    <submittedName>
        <fullName evidence="2">Unannotated protein</fullName>
    </submittedName>
</protein>
<accession>A0A6J7MB73</accession>
<proteinExistence type="predicted"/>
<feature type="region of interest" description="Disordered" evidence="1">
    <location>
        <begin position="75"/>
        <end position="111"/>
    </location>
</feature>
<sequence length="201" mass="21419">MAPNIDAVSPIAGLSCGKYVPSSALAIRSIMNATWLGHAIGSPHGDASEYHGSAVFTPPVRRAADCASDDTVRVISPSERPGITPFRRRSADGSHRRRSRVRSSDCGSNPIDALPWATTNPGSPIRCACTLTRWSPSRGRCTTDSTCSPDTMMFSKYSEMDPRSNHGCPKASSNGGTKQSRWTTPATADPRKPRRSAASAS</sequence>
<dbReference type="EMBL" id="CAFBON010000025">
    <property type="protein sequence ID" value="CAB4978420.1"/>
    <property type="molecule type" value="Genomic_DNA"/>
</dbReference>
<feature type="compositionally biased region" description="Polar residues" evidence="1">
    <location>
        <begin position="171"/>
        <end position="186"/>
    </location>
</feature>
<gene>
    <name evidence="2" type="ORF">UFOPK3954_00388</name>
</gene>
<evidence type="ECO:0000313" key="2">
    <source>
        <dbReference type="EMBL" id="CAB4978420.1"/>
    </source>
</evidence>
<evidence type="ECO:0000256" key="1">
    <source>
        <dbReference type="SAM" id="MobiDB-lite"/>
    </source>
</evidence>
<feature type="region of interest" description="Disordered" evidence="1">
    <location>
        <begin position="158"/>
        <end position="201"/>
    </location>
</feature>
<organism evidence="2">
    <name type="scientific">freshwater metagenome</name>
    <dbReference type="NCBI Taxonomy" id="449393"/>
    <lineage>
        <taxon>unclassified sequences</taxon>
        <taxon>metagenomes</taxon>
        <taxon>ecological metagenomes</taxon>
    </lineage>
</organism>
<name>A0A6J7MB73_9ZZZZ</name>
<reference evidence="2" key="1">
    <citation type="submission" date="2020-05" db="EMBL/GenBank/DDBJ databases">
        <authorList>
            <person name="Chiriac C."/>
            <person name="Salcher M."/>
            <person name="Ghai R."/>
            <person name="Kavagutti S V."/>
        </authorList>
    </citation>
    <scope>NUCLEOTIDE SEQUENCE</scope>
</reference>